<gene>
    <name evidence="1" type="ORF">TrLO_g9582</name>
</gene>
<protein>
    <submittedName>
        <fullName evidence="1">Uncharacterized protein</fullName>
    </submittedName>
</protein>
<dbReference type="Proteomes" id="UP001165122">
    <property type="component" value="Unassembled WGS sequence"/>
</dbReference>
<dbReference type="EMBL" id="BRXW01000818">
    <property type="protein sequence ID" value="GMH77469.1"/>
    <property type="molecule type" value="Genomic_DNA"/>
</dbReference>
<organism evidence="1 2">
    <name type="scientific">Triparma laevis f. longispina</name>
    <dbReference type="NCBI Taxonomy" id="1714387"/>
    <lineage>
        <taxon>Eukaryota</taxon>
        <taxon>Sar</taxon>
        <taxon>Stramenopiles</taxon>
        <taxon>Ochrophyta</taxon>
        <taxon>Bolidophyceae</taxon>
        <taxon>Parmales</taxon>
        <taxon>Triparmaceae</taxon>
        <taxon>Triparma</taxon>
    </lineage>
</organism>
<accession>A0A9W7AZX5</accession>
<feature type="non-terminal residue" evidence="1">
    <location>
        <position position="1"/>
    </location>
</feature>
<proteinExistence type="predicted"/>
<comment type="caution">
    <text evidence="1">The sequence shown here is derived from an EMBL/GenBank/DDBJ whole genome shotgun (WGS) entry which is preliminary data.</text>
</comment>
<evidence type="ECO:0000313" key="2">
    <source>
        <dbReference type="Proteomes" id="UP001165122"/>
    </source>
</evidence>
<dbReference type="AlphaFoldDB" id="A0A9W7AZX5"/>
<reference evidence="2" key="1">
    <citation type="journal article" date="2023" name="Commun. Biol.">
        <title>Genome analysis of Parmales, the sister group of diatoms, reveals the evolutionary specialization of diatoms from phago-mixotrophs to photoautotrophs.</title>
        <authorList>
            <person name="Ban H."/>
            <person name="Sato S."/>
            <person name="Yoshikawa S."/>
            <person name="Yamada K."/>
            <person name="Nakamura Y."/>
            <person name="Ichinomiya M."/>
            <person name="Sato N."/>
            <person name="Blanc-Mathieu R."/>
            <person name="Endo H."/>
            <person name="Kuwata A."/>
            <person name="Ogata H."/>
        </authorList>
    </citation>
    <scope>NUCLEOTIDE SEQUENCE [LARGE SCALE GENOMIC DNA]</scope>
    <source>
        <strain evidence="2">NIES 3700</strain>
    </source>
</reference>
<name>A0A9W7AZX5_9STRA</name>
<sequence length="182" mass="19603">QQTDVTDLYAPHNTAHHFWDFRGCSTDHAKVDSLGLNANLMNGAFCTMSGVRLNGVDSYIDIDSWEWGGTTSIEAFFRFESPPENTPIFDFNSGVTEDKVTVTTALPTSILDLSCAGNGADHRGNACGGRAGENTYTVDHGDAAGTTITTTAPQVVYSNSEYYHIGYLVDGSLDYSSASDEH</sequence>
<keyword evidence="2" id="KW-1185">Reference proteome</keyword>
<feature type="non-terminal residue" evidence="1">
    <location>
        <position position="182"/>
    </location>
</feature>
<evidence type="ECO:0000313" key="1">
    <source>
        <dbReference type="EMBL" id="GMH77469.1"/>
    </source>
</evidence>